<keyword evidence="8" id="KW-0325">Glycoprotein</keyword>
<evidence type="ECO:0000256" key="2">
    <source>
        <dbReference type="ARBA" id="ARBA00022448"/>
    </source>
</evidence>
<evidence type="ECO:0000256" key="7">
    <source>
        <dbReference type="ARBA" id="ARBA00023170"/>
    </source>
</evidence>
<keyword evidence="2" id="KW-0813">Transport</keyword>
<keyword evidence="3" id="KW-0812">Transmembrane</keyword>
<accession>A0A5B7FLG4</accession>
<keyword evidence="6" id="KW-0472">Membrane</keyword>
<evidence type="ECO:0000256" key="5">
    <source>
        <dbReference type="ARBA" id="ARBA00023065"/>
    </source>
</evidence>
<evidence type="ECO:0000256" key="3">
    <source>
        <dbReference type="ARBA" id="ARBA00022692"/>
    </source>
</evidence>
<evidence type="ECO:0000313" key="13">
    <source>
        <dbReference type="Proteomes" id="UP000324222"/>
    </source>
</evidence>
<evidence type="ECO:0000256" key="8">
    <source>
        <dbReference type="ARBA" id="ARBA00023180"/>
    </source>
</evidence>
<organism evidence="12 13">
    <name type="scientific">Portunus trituberculatus</name>
    <name type="common">Swimming crab</name>
    <name type="synonym">Neptunus trituberculatus</name>
    <dbReference type="NCBI Taxonomy" id="210409"/>
    <lineage>
        <taxon>Eukaryota</taxon>
        <taxon>Metazoa</taxon>
        <taxon>Ecdysozoa</taxon>
        <taxon>Arthropoda</taxon>
        <taxon>Crustacea</taxon>
        <taxon>Multicrustacea</taxon>
        <taxon>Malacostraca</taxon>
        <taxon>Eumalacostraca</taxon>
        <taxon>Eucarida</taxon>
        <taxon>Decapoda</taxon>
        <taxon>Pleocyemata</taxon>
        <taxon>Brachyura</taxon>
        <taxon>Eubrachyura</taxon>
        <taxon>Portunoidea</taxon>
        <taxon>Portunidae</taxon>
        <taxon>Portuninae</taxon>
        <taxon>Portunus</taxon>
    </lineage>
</organism>
<dbReference type="GO" id="GO:0015276">
    <property type="term" value="F:ligand-gated monoatomic ion channel activity"/>
    <property type="evidence" value="ECO:0007669"/>
    <property type="project" value="InterPro"/>
</dbReference>
<dbReference type="GO" id="GO:0016020">
    <property type="term" value="C:membrane"/>
    <property type="evidence" value="ECO:0007669"/>
    <property type="project" value="UniProtKB-SubCell"/>
</dbReference>
<dbReference type="AlphaFoldDB" id="A0A5B7FLG4"/>
<evidence type="ECO:0000256" key="6">
    <source>
        <dbReference type="ARBA" id="ARBA00023136"/>
    </source>
</evidence>
<keyword evidence="13" id="KW-1185">Reference proteome</keyword>
<reference evidence="12 13" key="1">
    <citation type="submission" date="2019-05" db="EMBL/GenBank/DDBJ databases">
        <title>Another draft genome of Portunus trituberculatus and its Hox gene families provides insights of decapod evolution.</title>
        <authorList>
            <person name="Jeong J.-H."/>
            <person name="Song I."/>
            <person name="Kim S."/>
            <person name="Choi T."/>
            <person name="Kim D."/>
            <person name="Ryu S."/>
            <person name="Kim W."/>
        </authorList>
    </citation>
    <scope>NUCLEOTIDE SEQUENCE [LARGE SCALE GENOMIC DNA]</scope>
    <source>
        <tissue evidence="12">Muscle</tissue>
    </source>
</reference>
<dbReference type="Pfam" id="PF10613">
    <property type="entry name" value="Lig_chan-Glu_bd"/>
    <property type="match status" value="1"/>
</dbReference>
<evidence type="ECO:0000259" key="11">
    <source>
        <dbReference type="Pfam" id="PF10613"/>
    </source>
</evidence>
<evidence type="ECO:0000256" key="1">
    <source>
        <dbReference type="ARBA" id="ARBA00004141"/>
    </source>
</evidence>
<gene>
    <name evidence="12" type="ORF">E2C01_039474</name>
</gene>
<keyword evidence="7" id="KW-0675">Receptor</keyword>
<proteinExistence type="predicted"/>
<evidence type="ECO:0000313" key="12">
    <source>
        <dbReference type="EMBL" id="MPC45768.1"/>
    </source>
</evidence>
<keyword evidence="4" id="KW-1133">Transmembrane helix</keyword>
<feature type="domain" description="Ionotropic glutamate receptor L-glutamate and glycine-binding" evidence="11">
    <location>
        <begin position="160"/>
        <end position="202"/>
    </location>
</feature>
<evidence type="ECO:0000256" key="4">
    <source>
        <dbReference type="ARBA" id="ARBA00022989"/>
    </source>
</evidence>
<dbReference type="Gene3D" id="3.40.190.10">
    <property type="entry name" value="Periplasmic binding protein-like II"/>
    <property type="match status" value="1"/>
</dbReference>
<dbReference type="Proteomes" id="UP000324222">
    <property type="component" value="Unassembled WGS sequence"/>
</dbReference>
<name>A0A5B7FLG4_PORTR</name>
<dbReference type="EMBL" id="VSRR010006886">
    <property type="protein sequence ID" value="MPC45768.1"/>
    <property type="molecule type" value="Genomic_DNA"/>
</dbReference>
<dbReference type="OrthoDB" id="5984008at2759"/>
<dbReference type="InterPro" id="IPR019594">
    <property type="entry name" value="Glu/Gly-bd"/>
</dbReference>
<evidence type="ECO:0000256" key="9">
    <source>
        <dbReference type="ARBA" id="ARBA00023286"/>
    </source>
</evidence>
<protein>
    <recommendedName>
        <fullName evidence="11">Ionotropic glutamate receptor L-glutamate and glycine-binding domain-containing protein</fullName>
    </recommendedName>
</protein>
<keyword evidence="5" id="KW-0406">Ion transport</keyword>
<sequence length="202" mass="23247">MNGGDWREESRLLAQEGKYANFEYVRCDDYSEDNPIIRNDLNLRGALQRVSMTDTWGSLKWGMNGMTFPEIPLTMDKFLILAGRTAERKALGEWAAGMPGTLMFKSGMNLVDHQASTEYLYNIFTHFHTPSSHFHTVPVTVLHPPLCHPHDNPLRKAVTVYRVTTVRQAPFIMQRTNEDGEIEFYGYCIDLINEIKEIVEFE</sequence>
<comment type="subcellular location">
    <subcellularLocation>
        <location evidence="1">Membrane</location>
        <topology evidence="1">Multi-pass membrane protein</topology>
    </subcellularLocation>
</comment>
<evidence type="ECO:0000256" key="10">
    <source>
        <dbReference type="ARBA" id="ARBA00023303"/>
    </source>
</evidence>
<keyword evidence="9" id="KW-1071">Ligand-gated ion channel</keyword>
<comment type="caution">
    <text evidence="12">The sequence shown here is derived from an EMBL/GenBank/DDBJ whole genome shotgun (WGS) entry which is preliminary data.</text>
</comment>
<keyword evidence="10" id="KW-0407">Ion channel</keyword>